<evidence type="ECO:0000256" key="4">
    <source>
        <dbReference type="ARBA" id="ARBA00034521"/>
    </source>
</evidence>
<dbReference type="eggNOG" id="ENOG502QQD6">
    <property type="taxonomic scope" value="Eukaryota"/>
</dbReference>
<gene>
    <name evidence="11" type="ORF">NAEGRDRAFT_51817</name>
</gene>
<dbReference type="InterPro" id="IPR025714">
    <property type="entry name" value="Methyltranfer_dom"/>
</dbReference>
<evidence type="ECO:0000256" key="1">
    <source>
        <dbReference type="ARBA" id="ARBA00022679"/>
    </source>
</evidence>
<protein>
    <recommendedName>
        <fullName evidence="5">Arsenite methyltransferase</fullName>
        <ecNumber evidence="4">2.1.1.137</ecNumber>
    </recommendedName>
</protein>
<dbReference type="SUPFAM" id="SSF53335">
    <property type="entry name" value="S-adenosyl-L-methionine-dependent methyltransferases"/>
    <property type="match status" value="1"/>
</dbReference>
<dbReference type="RefSeq" id="XP_002673101.1">
    <property type="nucleotide sequence ID" value="XM_002673055.1"/>
</dbReference>
<dbReference type="GeneID" id="8854788"/>
<dbReference type="Gene3D" id="3.40.50.150">
    <property type="entry name" value="Vaccinia Virus protein VP39"/>
    <property type="match status" value="1"/>
</dbReference>
<evidence type="ECO:0000256" key="6">
    <source>
        <dbReference type="ARBA" id="ARBA00047941"/>
    </source>
</evidence>
<feature type="domain" description="Methyltransferase" evidence="10">
    <location>
        <begin position="124"/>
        <end position="274"/>
    </location>
</feature>
<comment type="catalytic activity">
    <reaction evidence="7">
        <text>arsenic triglutathione + 2 [thioredoxin]-dithiol + 2 S-adenosyl-L-methionine + H2O = dimethylarsinous acid + 2 [thioredoxin]-disulfide + 3 glutathione + 2 S-adenosyl-L-homocysteine + 2 H(+)</text>
        <dbReference type="Rhea" id="RHEA:69464"/>
        <dbReference type="Rhea" id="RHEA-COMP:10698"/>
        <dbReference type="Rhea" id="RHEA-COMP:10700"/>
        <dbReference type="ChEBI" id="CHEBI:15377"/>
        <dbReference type="ChEBI" id="CHEBI:15378"/>
        <dbReference type="ChEBI" id="CHEBI:23808"/>
        <dbReference type="ChEBI" id="CHEBI:29950"/>
        <dbReference type="ChEBI" id="CHEBI:50058"/>
        <dbReference type="ChEBI" id="CHEBI:57856"/>
        <dbReference type="ChEBI" id="CHEBI:57925"/>
        <dbReference type="ChEBI" id="CHEBI:59789"/>
        <dbReference type="ChEBI" id="CHEBI:183640"/>
        <dbReference type="EC" id="2.1.1.137"/>
    </reaction>
</comment>
<dbReference type="KEGG" id="ngr:NAEGRDRAFT_51817"/>
<sequence>MSCCGSQKSCCPPSSSSPMENTPKQTTASCCSTNNQSSSSSSDNHNLISENTTGVSYTNSNAVYESVKEYYGKVLSTTKDLKTSACTSSGAPHPIMKALLAKIPDEVLSKYYGCGSPLPLAGISGLTVLDLGCGSGRDVYLASMLCGKGGKAIGVDMTDEQLQVARDNVVKLQENFGADNLATLEFKKGFIEDLKGAGIEENSVDIVISNCVVNLSPDKASVLKGVYNSLRFGGEFVFSDVYCDRRLPSDVRSHELLFGECIAGALYTNDFLALCKKVGFDDPRELTRSEIVIHDLKLKEILGNAKFYSITYRLFKLNDLEPQCEDYGQIAIYRGGSEVDHVYKHAYTLDAGHVFERNRPVLVCGNTASMLSKPSWLGPYFQIIGDMSTHYGAFDCSKGPSTSQQPSTANSCSPSSCSGSSCC</sequence>
<dbReference type="GO" id="GO:0030791">
    <property type="term" value="F:arsenite methyltransferase activity"/>
    <property type="evidence" value="ECO:0007669"/>
    <property type="project" value="UniProtKB-EC"/>
</dbReference>
<dbReference type="Gene3D" id="3.40.5.100">
    <property type="match status" value="1"/>
</dbReference>
<dbReference type="InParanoid" id="D2VS40"/>
<dbReference type="VEuPathDB" id="AmoebaDB:NAEGRDRAFT_51817"/>
<dbReference type="EC" id="2.1.1.137" evidence="4"/>
<name>D2VS40_NAEGR</name>
<dbReference type="Proteomes" id="UP000006671">
    <property type="component" value="Unassembled WGS sequence"/>
</dbReference>
<dbReference type="InterPro" id="IPR029063">
    <property type="entry name" value="SAM-dependent_MTases_sf"/>
</dbReference>
<dbReference type="EMBL" id="GG738893">
    <property type="protein sequence ID" value="EFC40357.1"/>
    <property type="molecule type" value="Genomic_DNA"/>
</dbReference>
<evidence type="ECO:0000256" key="9">
    <source>
        <dbReference type="SAM" id="MobiDB-lite"/>
    </source>
</evidence>
<evidence type="ECO:0000256" key="7">
    <source>
        <dbReference type="ARBA" id="ARBA00047943"/>
    </source>
</evidence>
<evidence type="ECO:0000313" key="12">
    <source>
        <dbReference type="Proteomes" id="UP000006671"/>
    </source>
</evidence>
<evidence type="ECO:0000256" key="5">
    <source>
        <dbReference type="ARBA" id="ARBA00034545"/>
    </source>
</evidence>
<dbReference type="AlphaFoldDB" id="D2VS40"/>
<dbReference type="OrthoDB" id="8300214at2759"/>
<evidence type="ECO:0000256" key="2">
    <source>
        <dbReference type="ARBA" id="ARBA00022691"/>
    </source>
</evidence>
<comment type="similarity">
    <text evidence="3">Belongs to the methyltransferase superfamily. Arsenite methyltransferase family.</text>
</comment>
<keyword evidence="1" id="KW-0808">Transferase</keyword>
<evidence type="ECO:0000256" key="3">
    <source>
        <dbReference type="ARBA" id="ARBA00034487"/>
    </source>
</evidence>
<dbReference type="PANTHER" id="PTHR43675:SF8">
    <property type="entry name" value="ARSENITE METHYLTRANSFERASE"/>
    <property type="match status" value="1"/>
</dbReference>
<evidence type="ECO:0000313" key="11">
    <source>
        <dbReference type="EMBL" id="EFC40357.1"/>
    </source>
</evidence>
<dbReference type="STRING" id="5762.D2VS40"/>
<reference evidence="11 12" key="1">
    <citation type="journal article" date="2010" name="Cell">
        <title>The genome of Naegleria gruberi illuminates early eukaryotic versatility.</title>
        <authorList>
            <person name="Fritz-Laylin L.K."/>
            <person name="Prochnik S.E."/>
            <person name="Ginger M.L."/>
            <person name="Dacks J.B."/>
            <person name="Carpenter M.L."/>
            <person name="Field M.C."/>
            <person name="Kuo A."/>
            <person name="Paredez A."/>
            <person name="Chapman J."/>
            <person name="Pham J."/>
            <person name="Shu S."/>
            <person name="Neupane R."/>
            <person name="Cipriano M."/>
            <person name="Mancuso J."/>
            <person name="Tu H."/>
            <person name="Salamov A."/>
            <person name="Lindquist E."/>
            <person name="Shapiro H."/>
            <person name="Lucas S."/>
            <person name="Grigoriev I.V."/>
            <person name="Cande W.Z."/>
            <person name="Fulton C."/>
            <person name="Rokhsar D.S."/>
            <person name="Dawson S.C."/>
        </authorList>
    </citation>
    <scope>NUCLEOTIDE SEQUENCE [LARGE SCALE GENOMIC DNA]</scope>
    <source>
        <strain evidence="11 12">NEG-M</strain>
    </source>
</reference>
<dbReference type="OMA" id="EPACEDY"/>
<dbReference type="Pfam" id="PF13847">
    <property type="entry name" value="Methyltransf_31"/>
    <property type="match status" value="1"/>
</dbReference>
<keyword evidence="2" id="KW-0949">S-adenosyl-L-methionine</keyword>
<dbReference type="PANTHER" id="PTHR43675">
    <property type="entry name" value="ARSENITE METHYLTRANSFERASE"/>
    <property type="match status" value="1"/>
</dbReference>
<evidence type="ECO:0000259" key="10">
    <source>
        <dbReference type="Pfam" id="PF13847"/>
    </source>
</evidence>
<feature type="compositionally biased region" description="Low complexity" evidence="9">
    <location>
        <begin position="411"/>
        <end position="423"/>
    </location>
</feature>
<comment type="catalytic activity">
    <reaction evidence="8">
        <text>arsenic triglutathione + 3 [thioredoxin]-dithiol + 3 S-adenosyl-L-methionine = trimethylarsine + 3 [thioredoxin]-disulfide + 3 glutathione + 3 S-adenosyl-L-homocysteine + 3 H(+)</text>
        <dbReference type="Rhea" id="RHEA:69432"/>
        <dbReference type="Rhea" id="RHEA-COMP:10698"/>
        <dbReference type="Rhea" id="RHEA-COMP:10700"/>
        <dbReference type="ChEBI" id="CHEBI:15378"/>
        <dbReference type="ChEBI" id="CHEBI:27130"/>
        <dbReference type="ChEBI" id="CHEBI:29950"/>
        <dbReference type="ChEBI" id="CHEBI:50058"/>
        <dbReference type="ChEBI" id="CHEBI:57856"/>
        <dbReference type="ChEBI" id="CHEBI:57925"/>
        <dbReference type="ChEBI" id="CHEBI:59789"/>
        <dbReference type="ChEBI" id="CHEBI:183640"/>
        <dbReference type="EC" id="2.1.1.137"/>
    </reaction>
</comment>
<evidence type="ECO:0000256" key="8">
    <source>
        <dbReference type="ARBA" id="ARBA00048428"/>
    </source>
</evidence>
<organism evidence="12">
    <name type="scientific">Naegleria gruberi</name>
    <name type="common">Amoeba</name>
    <dbReference type="NCBI Taxonomy" id="5762"/>
    <lineage>
        <taxon>Eukaryota</taxon>
        <taxon>Discoba</taxon>
        <taxon>Heterolobosea</taxon>
        <taxon>Tetramitia</taxon>
        <taxon>Eutetramitia</taxon>
        <taxon>Vahlkampfiidae</taxon>
        <taxon>Naegleria</taxon>
    </lineage>
</organism>
<accession>D2VS40</accession>
<keyword evidence="12" id="KW-1185">Reference proteome</keyword>
<comment type="catalytic activity">
    <reaction evidence="6">
        <text>arsenic triglutathione + [thioredoxin]-dithiol + S-adenosyl-L-methionine + 2 H2O = methylarsonous acid + [thioredoxin]-disulfide + 3 glutathione + S-adenosyl-L-homocysteine + H(+)</text>
        <dbReference type="Rhea" id="RHEA:69460"/>
        <dbReference type="Rhea" id="RHEA-COMP:10698"/>
        <dbReference type="Rhea" id="RHEA-COMP:10700"/>
        <dbReference type="ChEBI" id="CHEBI:15377"/>
        <dbReference type="ChEBI" id="CHEBI:15378"/>
        <dbReference type="ChEBI" id="CHEBI:17826"/>
        <dbReference type="ChEBI" id="CHEBI:29950"/>
        <dbReference type="ChEBI" id="CHEBI:50058"/>
        <dbReference type="ChEBI" id="CHEBI:57856"/>
        <dbReference type="ChEBI" id="CHEBI:57925"/>
        <dbReference type="ChEBI" id="CHEBI:59789"/>
        <dbReference type="ChEBI" id="CHEBI:183640"/>
        <dbReference type="EC" id="2.1.1.137"/>
    </reaction>
</comment>
<proteinExistence type="inferred from homology"/>
<dbReference type="CDD" id="cd02440">
    <property type="entry name" value="AdoMet_MTases"/>
    <property type="match status" value="1"/>
</dbReference>
<feature type="region of interest" description="Disordered" evidence="9">
    <location>
        <begin position="403"/>
        <end position="423"/>
    </location>
</feature>
<dbReference type="InterPro" id="IPR026669">
    <property type="entry name" value="Arsenite_MeTrfase-like"/>
</dbReference>